<dbReference type="CDD" id="cd01519">
    <property type="entry name" value="RHOD_HSP67B2"/>
    <property type="match status" value="1"/>
</dbReference>
<dbReference type="Gene3D" id="3.40.250.10">
    <property type="entry name" value="Rhodanese-like domain"/>
    <property type="match status" value="1"/>
</dbReference>
<feature type="domain" description="Rhodanese" evidence="1">
    <location>
        <begin position="32"/>
        <end position="132"/>
    </location>
</feature>
<dbReference type="GO" id="GO:0006790">
    <property type="term" value="P:sulfur compound metabolic process"/>
    <property type="evidence" value="ECO:0007669"/>
    <property type="project" value="EnsemblFungi"/>
</dbReference>
<dbReference type="EMBL" id="HE650822">
    <property type="protein sequence ID" value="CCF56630.1"/>
    <property type="molecule type" value="Genomic_DNA"/>
</dbReference>
<dbReference type="HOGENOM" id="CLU_089574_0_2_1"/>
<dbReference type="PROSITE" id="PS50206">
    <property type="entry name" value="RHODANESE_3"/>
    <property type="match status" value="1"/>
</dbReference>
<dbReference type="AlphaFoldDB" id="H2AQI0"/>
<dbReference type="OrthoDB" id="566238at2759"/>
<organism evidence="2 3">
    <name type="scientific">Kazachstania africana (strain ATCC 22294 / BCRC 22015 / CBS 2517 / CECT 1963 / NBRC 1671 / NRRL Y-8276)</name>
    <name type="common">Yeast</name>
    <name type="synonym">Kluyveromyces africanus</name>
    <dbReference type="NCBI Taxonomy" id="1071382"/>
    <lineage>
        <taxon>Eukaryota</taxon>
        <taxon>Fungi</taxon>
        <taxon>Dikarya</taxon>
        <taxon>Ascomycota</taxon>
        <taxon>Saccharomycotina</taxon>
        <taxon>Saccharomycetes</taxon>
        <taxon>Saccharomycetales</taxon>
        <taxon>Saccharomycetaceae</taxon>
        <taxon>Kazachstania</taxon>
    </lineage>
</organism>
<dbReference type="SUPFAM" id="SSF52821">
    <property type="entry name" value="Rhodanese/Cell cycle control phosphatase"/>
    <property type="match status" value="1"/>
</dbReference>
<evidence type="ECO:0000259" key="1">
    <source>
        <dbReference type="PROSITE" id="PS50206"/>
    </source>
</evidence>
<proteinExistence type="predicted"/>
<name>H2AQI0_KAZAF</name>
<dbReference type="InterPro" id="IPR036873">
    <property type="entry name" value="Rhodanese-like_dom_sf"/>
</dbReference>
<dbReference type="InterPro" id="IPR001763">
    <property type="entry name" value="Rhodanese-like_dom"/>
</dbReference>
<sequence>MKRFINVPGELEEQTEIHHYDFNDMRDIVKEHNPDRVLVDVRETSEFEEVRIPGSINVPYWTHPEAFTLDADTFQKEFHIQKPEFDKELIFFCGSGKRSAYAQQVAKENGYQHTSLYPGSMKDWISHGGAED</sequence>
<dbReference type="GeneID" id="13883090"/>
<accession>H2AQI0</accession>
<dbReference type="Proteomes" id="UP000005220">
    <property type="component" value="Chromosome 2"/>
</dbReference>
<dbReference type="PANTHER" id="PTHR44086:SF10">
    <property type="entry name" value="THIOSULFATE SULFURTRANSFERASE_RHODANESE-LIKE DOMAIN-CONTAINING PROTEIN 3"/>
    <property type="match status" value="1"/>
</dbReference>
<dbReference type="PANTHER" id="PTHR44086">
    <property type="entry name" value="THIOSULFATE SULFURTRANSFERASE RDL2, MITOCHONDRIAL-RELATED"/>
    <property type="match status" value="1"/>
</dbReference>
<dbReference type="SMART" id="SM00450">
    <property type="entry name" value="RHOD"/>
    <property type="match status" value="1"/>
</dbReference>
<protein>
    <recommendedName>
        <fullName evidence="1">Rhodanese domain-containing protein</fullName>
    </recommendedName>
</protein>
<gene>
    <name evidence="2" type="primary">KAFR0B03330</name>
    <name evidence="2" type="ORF">KAFR_0B03330</name>
</gene>
<evidence type="ECO:0000313" key="2">
    <source>
        <dbReference type="EMBL" id="CCF56630.1"/>
    </source>
</evidence>
<dbReference type="RefSeq" id="XP_003955765.1">
    <property type="nucleotide sequence ID" value="XM_003955716.1"/>
</dbReference>
<dbReference type="GO" id="GO:0005739">
    <property type="term" value="C:mitochondrion"/>
    <property type="evidence" value="ECO:0007669"/>
    <property type="project" value="TreeGrafter"/>
</dbReference>
<reference evidence="2 3" key="1">
    <citation type="journal article" date="2011" name="Proc. Natl. Acad. Sci. U.S.A.">
        <title>Evolutionary erosion of yeast sex chromosomes by mating-type switching accidents.</title>
        <authorList>
            <person name="Gordon J.L."/>
            <person name="Armisen D."/>
            <person name="Proux-Wera E."/>
            <person name="Oheigeartaigh S.S."/>
            <person name="Byrne K.P."/>
            <person name="Wolfe K.H."/>
        </authorList>
    </citation>
    <scope>NUCLEOTIDE SEQUENCE [LARGE SCALE GENOMIC DNA]</scope>
    <source>
        <strain evidence="3">ATCC 22294 / BCRC 22015 / CBS 2517 / CECT 1963 / NBRC 1671 / NRRL Y-8276</strain>
    </source>
</reference>
<evidence type="ECO:0000313" key="3">
    <source>
        <dbReference type="Proteomes" id="UP000005220"/>
    </source>
</evidence>
<keyword evidence="3" id="KW-1185">Reference proteome</keyword>
<dbReference type="eggNOG" id="KOG1530">
    <property type="taxonomic scope" value="Eukaryota"/>
</dbReference>
<dbReference type="GO" id="GO:0004792">
    <property type="term" value="F:thiosulfate-cyanide sulfurtransferase activity"/>
    <property type="evidence" value="ECO:0007669"/>
    <property type="project" value="EnsemblFungi"/>
</dbReference>
<dbReference type="Pfam" id="PF00581">
    <property type="entry name" value="Rhodanese"/>
    <property type="match status" value="1"/>
</dbReference>
<dbReference type="STRING" id="1071382.H2AQI0"/>
<dbReference type="InParanoid" id="H2AQI0"/>
<dbReference type="KEGG" id="kaf:KAFR_0B03330"/>